<dbReference type="PIRSF" id="PIRSF006060">
    <property type="entry name" value="AA_transporter"/>
    <property type="match status" value="1"/>
</dbReference>
<comment type="subcellular location">
    <subcellularLocation>
        <location evidence="1">Membrane</location>
        <topology evidence="1">Multi-pass membrane protein</topology>
    </subcellularLocation>
</comment>
<dbReference type="Gene3D" id="1.20.1740.10">
    <property type="entry name" value="Amino acid/polyamine transporter I"/>
    <property type="match status" value="1"/>
</dbReference>
<feature type="transmembrane region" description="Helical" evidence="7">
    <location>
        <begin position="493"/>
        <end position="514"/>
    </location>
</feature>
<dbReference type="RefSeq" id="XP_062627984.1">
    <property type="nucleotide sequence ID" value="XM_062772000.1"/>
</dbReference>
<feature type="transmembrane region" description="Helical" evidence="7">
    <location>
        <begin position="392"/>
        <end position="416"/>
    </location>
</feature>
<feature type="transmembrane region" description="Helical" evidence="7">
    <location>
        <begin position="182"/>
        <end position="201"/>
    </location>
</feature>
<dbReference type="PANTHER" id="PTHR45649">
    <property type="entry name" value="AMINO-ACID PERMEASE BAT1"/>
    <property type="match status" value="1"/>
</dbReference>
<dbReference type="PANTHER" id="PTHR45649:SF14">
    <property type="entry name" value="GABA PERMEASE"/>
    <property type="match status" value="1"/>
</dbReference>
<feature type="compositionally biased region" description="Basic and acidic residues" evidence="6">
    <location>
        <begin position="8"/>
        <end position="26"/>
    </location>
</feature>
<proteinExistence type="predicted"/>
<accession>A0AAF0Y8N1</accession>
<dbReference type="AlphaFoldDB" id="A0AAF0Y8N1"/>
<feature type="transmembrane region" description="Helical" evidence="7">
    <location>
        <begin position="422"/>
        <end position="444"/>
    </location>
</feature>
<keyword evidence="3 7" id="KW-0812">Transmembrane</keyword>
<organism evidence="8 9">
    <name type="scientific">Vanrija pseudolonga</name>
    <dbReference type="NCBI Taxonomy" id="143232"/>
    <lineage>
        <taxon>Eukaryota</taxon>
        <taxon>Fungi</taxon>
        <taxon>Dikarya</taxon>
        <taxon>Basidiomycota</taxon>
        <taxon>Agaricomycotina</taxon>
        <taxon>Tremellomycetes</taxon>
        <taxon>Trichosporonales</taxon>
        <taxon>Trichosporonaceae</taxon>
        <taxon>Vanrija</taxon>
    </lineage>
</organism>
<keyword evidence="9" id="KW-1185">Reference proteome</keyword>
<evidence type="ECO:0000256" key="5">
    <source>
        <dbReference type="ARBA" id="ARBA00023136"/>
    </source>
</evidence>
<feature type="transmembrane region" description="Helical" evidence="7">
    <location>
        <begin position="465"/>
        <end position="487"/>
    </location>
</feature>
<feature type="transmembrane region" description="Helical" evidence="7">
    <location>
        <begin position="292"/>
        <end position="318"/>
    </location>
</feature>
<feature type="transmembrane region" description="Helical" evidence="7">
    <location>
        <begin position="341"/>
        <end position="366"/>
    </location>
</feature>
<feature type="transmembrane region" description="Helical" evidence="7">
    <location>
        <begin position="54"/>
        <end position="72"/>
    </location>
</feature>
<feature type="region of interest" description="Disordered" evidence="6">
    <location>
        <begin position="1"/>
        <end position="28"/>
    </location>
</feature>
<dbReference type="GeneID" id="87808693"/>
<evidence type="ECO:0000256" key="6">
    <source>
        <dbReference type="SAM" id="MobiDB-lite"/>
    </source>
</evidence>
<evidence type="ECO:0000256" key="3">
    <source>
        <dbReference type="ARBA" id="ARBA00022692"/>
    </source>
</evidence>
<evidence type="ECO:0000256" key="4">
    <source>
        <dbReference type="ARBA" id="ARBA00022989"/>
    </source>
</evidence>
<dbReference type="Proteomes" id="UP000827549">
    <property type="component" value="Chromosome 4"/>
</dbReference>
<feature type="transmembrane region" description="Helical" evidence="7">
    <location>
        <begin position="213"/>
        <end position="232"/>
    </location>
</feature>
<evidence type="ECO:0000256" key="2">
    <source>
        <dbReference type="ARBA" id="ARBA00022448"/>
    </source>
</evidence>
<dbReference type="EMBL" id="CP086717">
    <property type="protein sequence ID" value="WOO81952.1"/>
    <property type="molecule type" value="Genomic_DNA"/>
</dbReference>
<evidence type="ECO:0000256" key="7">
    <source>
        <dbReference type="SAM" id="Phobius"/>
    </source>
</evidence>
<keyword evidence="2" id="KW-0813">Transport</keyword>
<evidence type="ECO:0000256" key="1">
    <source>
        <dbReference type="ARBA" id="ARBA00004141"/>
    </source>
</evidence>
<evidence type="ECO:0000313" key="9">
    <source>
        <dbReference type="Proteomes" id="UP000827549"/>
    </source>
</evidence>
<dbReference type="InterPro" id="IPR002293">
    <property type="entry name" value="AA/rel_permease1"/>
</dbReference>
<gene>
    <name evidence="8" type="primary">HNM1_6</name>
    <name evidence="8" type="ORF">LOC62_04G005464</name>
</gene>
<dbReference type="GO" id="GO:0016020">
    <property type="term" value="C:membrane"/>
    <property type="evidence" value="ECO:0007669"/>
    <property type="project" value="UniProtKB-SubCell"/>
</dbReference>
<dbReference type="Pfam" id="PF13520">
    <property type="entry name" value="AA_permease_2"/>
    <property type="match status" value="1"/>
</dbReference>
<name>A0AAF0Y8N1_9TREE</name>
<keyword evidence="4 7" id="KW-1133">Transmembrane helix</keyword>
<evidence type="ECO:0000313" key="8">
    <source>
        <dbReference type="EMBL" id="WOO81952.1"/>
    </source>
</evidence>
<feature type="transmembrane region" description="Helical" evidence="7">
    <location>
        <begin position="252"/>
        <end position="272"/>
    </location>
</feature>
<keyword evidence="5 7" id="KW-0472">Membrane</keyword>
<dbReference type="GO" id="GO:0022857">
    <property type="term" value="F:transmembrane transporter activity"/>
    <property type="evidence" value="ECO:0007669"/>
    <property type="project" value="InterPro"/>
</dbReference>
<feature type="transmembrane region" description="Helical" evidence="7">
    <location>
        <begin position="92"/>
        <end position="116"/>
    </location>
</feature>
<feature type="transmembrane region" description="Helical" evidence="7">
    <location>
        <begin position="137"/>
        <end position="170"/>
    </location>
</feature>
<sequence length="537" mass="58055">MSQADTKTQQRDSKTSRSSLADEKEPSGAAVMTLEVETRADVHDDGVVHLERRFSFMACLGMAFMMLNSWTVPLTPAPSLNLVLSSGGSVSVVYGCMVSAVGALATGLSLAELCHVYPVTGGQYDWIYILAPQRFKVGLSFVVGWLASAGWCTLLGICAAYCASMIPGFVGLWNPDVEMTKWQIFLLYVLFALLGFSLNTFAVRLLPMVEKTAFYWGVVGIITVSITVLATAAPNFQPPKAVFATFTNETGWPSGVAFLLGMMQSTLGLAGYDAVTHMMEEMPAPSKNAPKVIMLAISMGAVTAWLFLVILLLCLQNLEEVMTSPMGPLVTIYLQATNNRVAATCLLLFNFIAVVFMTQGVVTVASRMCWTFSRDRGLGHVSPFLAPVHPKLLVPVGSLIFVLCVSVVIGCIYLGSDVAFNAIAASGLTLVQLSYLIPIAMTFIRGEAAFDGQPRTWSLGRYRRVVNGVSIAFLVVTCTFFSLPPALPVTGPGMNYAVVVLATVAILSTIVWFADGRKRYFGPTELEARLSEGRRTW</sequence>
<protein>
    <submittedName>
        <fullName evidence="8">Choline transport protein</fullName>
    </submittedName>
</protein>
<reference evidence="8" key="1">
    <citation type="submission" date="2023-10" db="EMBL/GenBank/DDBJ databases">
        <authorList>
            <person name="Noh H."/>
        </authorList>
    </citation>
    <scope>NUCLEOTIDE SEQUENCE</scope>
    <source>
        <strain evidence="8">DUCC4014</strain>
    </source>
</reference>